<keyword evidence="5" id="KW-1185">Reference proteome</keyword>
<dbReference type="PROSITE" id="PS00065">
    <property type="entry name" value="D_2_HYDROXYACID_DH_1"/>
    <property type="match status" value="1"/>
</dbReference>
<dbReference type="SUPFAM" id="SSF52283">
    <property type="entry name" value="Formate/glycerate dehydrogenase catalytic domain-like"/>
    <property type="match status" value="1"/>
</dbReference>
<feature type="domain" description="D-isomer specific 2-hydroxyacid dehydrogenase NAD-binding" evidence="3">
    <location>
        <begin position="124"/>
        <end position="247"/>
    </location>
</feature>
<evidence type="ECO:0000256" key="1">
    <source>
        <dbReference type="ARBA" id="ARBA00023002"/>
    </source>
</evidence>
<dbReference type="EMBL" id="CM000951">
    <property type="protein sequence ID" value="EFH28212.1"/>
    <property type="molecule type" value="Genomic_DNA"/>
</dbReference>
<accession>D6XBT1</accession>
<dbReference type="PANTHER" id="PTHR42938:SF22">
    <property type="entry name" value="D-3-PHOSPHOGLYCERATE DEHYDROGENASE"/>
    <property type="match status" value="1"/>
</dbReference>
<dbReference type="Gene3D" id="3.40.50.720">
    <property type="entry name" value="NAD(P)-binding Rossmann-like Domain"/>
    <property type="match status" value="2"/>
</dbReference>
<dbReference type="HOGENOM" id="CLU_019796_1_3_11"/>
<feature type="non-terminal residue" evidence="4">
    <location>
        <position position="247"/>
    </location>
</feature>
<dbReference type="AlphaFoldDB" id="D6XBT1"/>
<dbReference type="Proteomes" id="UP000002785">
    <property type="component" value="Chromosome"/>
</dbReference>
<dbReference type="eggNOG" id="COG0111">
    <property type="taxonomic scope" value="Bacteria"/>
</dbReference>
<dbReference type="GO" id="GO:0004617">
    <property type="term" value="F:phosphoglycerate dehydrogenase activity"/>
    <property type="evidence" value="ECO:0007669"/>
    <property type="project" value="TreeGrafter"/>
</dbReference>
<proteinExistence type="predicted"/>
<dbReference type="InterPro" id="IPR036291">
    <property type="entry name" value="NAD(P)-bd_dom_sf"/>
</dbReference>
<organism evidence="4 5">
    <name type="scientific">Streptomyces sviceus (strain ATCC 29083 / DSM 924 / JCM 4929 / NBRC 13980 / NCIMB 11184 / NRRL 5439 / UC 5370)</name>
    <dbReference type="NCBI Taxonomy" id="463191"/>
    <lineage>
        <taxon>Bacteria</taxon>
        <taxon>Bacillati</taxon>
        <taxon>Actinomycetota</taxon>
        <taxon>Actinomycetes</taxon>
        <taxon>Kitasatosporales</taxon>
        <taxon>Streptomycetaceae</taxon>
        <taxon>Streptomyces</taxon>
    </lineage>
</organism>
<dbReference type="SUPFAM" id="SSF51735">
    <property type="entry name" value="NAD(P)-binding Rossmann-fold domains"/>
    <property type="match status" value="1"/>
</dbReference>
<dbReference type="InterPro" id="IPR006140">
    <property type="entry name" value="D-isomer_DH_NAD-bd"/>
</dbReference>
<evidence type="ECO:0000313" key="4">
    <source>
        <dbReference type="EMBL" id="EFH28212.1"/>
    </source>
</evidence>
<protein>
    <submittedName>
        <fullName evidence="4">D-3-phosphoglycerate dehydrogenase</fullName>
    </submittedName>
</protein>
<dbReference type="OrthoDB" id="117809at2"/>
<dbReference type="GO" id="GO:0051287">
    <property type="term" value="F:NAD binding"/>
    <property type="evidence" value="ECO:0007669"/>
    <property type="project" value="InterPro"/>
</dbReference>
<keyword evidence="2" id="KW-0520">NAD</keyword>
<evidence type="ECO:0000313" key="5">
    <source>
        <dbReference type="Proteomes" id="UP000002785"/>
    </source>
</evidence>
<gene>
    <name evidence="4" type="ORF">SSEG_10417</name>
</gene>
<dbReference type="InterPro" id="IPR029752">
    <property type="entry name" value="D-isomer_DH_CS1"/>
</dbReference>
<dbReference type="RefSeq" id="WP_007379344.1">
    <property type="nucleotide sequence ID" value="NZ_CM000951.1"/>
</dbReference>
<dbReference type="Pfam" id="PF02826">
    <property type="entry name" value="2-Hacid_dh_C"/>
    <property type="match status" value="1"/>
</dbReference>
<name>D6XBT1_STRX2</name>
<evidence type="ECO:0000256" key="2">
    <source>
        <dbReference type="ARBA" id="ARBA00023027"/>
    </source>
</evidence>
<sequence length="247" mass="26643">MPSVFYTDPAWAVDSSGRLDPALATIEREVYGDEIEIRFGARDDAGYRIDGEELYARAAGADAMVVYRCQVTPRLLEAAGDGCRVVARQGVGLDNLNIPLLKETGRFGFHVPDYCGDEVSTHAMALLLALERGVTVQNEAVKTDHWGIYHGGVPRRTADATAGIVGFGRIGRAAARKLQAFYGRVLAYDPHVPGDLMASHGVEHRATLEELLTACDAVLLHAELTPQSRGLINADTARAFKPGSLLV</sequence>
<keyword evidence="1" id="KW-0560">Oxidoreductase</keyword>
<dbReference type="PANTHER" id="PTHR42938">
    <property type="entry name" value="FORMATE DEHYDROGENASE 1"/>
    <property type="match status" value="1"/>
</dbReference>
<evidence type="ECO:0000259" key="3">
    <source>
        <dbReference type="Pfam" id="PF02826"/>
    </source>
</evidence>
<reference evidence="4" key="1">
    <citation type="submission" date="2009-10" db="EMBL/GenBank/DDBJ databases">
        <title>The genome sequence of Streptomyces sviceus strain ATCC 29083.</title>
        <authorList>
            <consortium name="The Broad Institute Genome Sequencing Platform"/>
            <consortium name="Broad Institute Microbial Sequencing Center"/>
            <person name="Fischbach M."/>
            <person name="Godfrey P."/>
            <person name="Ward D."/>
            <person name="Young S."/>
            <person name="Zeng Q."/>
            <person name="Koehrsen M."/>
            <person name="Alvarado L."/>
            <person name="Berlin A.M."/>
            <person name="Bochicchio J."/>
            <person name="Borenstein D."/>
            <person name="Chapman S.B."/>
            <person name="Chen Z."/>
            <person name="Engels R."/>
            <person name="Freedman E."/>
            <person name="Gellesch M."/>
            <person name="Goldberg J."/>
            <person name="Griggs A."/>
            <person name="Gujja S."/>
            <person name="Heilman E.R."/>
            <person name="Heiman D.I."/>
            <person name="Hepburn T.A."/>
            <person name="Howarth C."/>
            <person name="Jen D."/>
            <person name="Larson L."/>
            <person name="Lewis B."/>
            <person name="Mehta T."/>
            <person name="Park D."/>
            <person name="Pearson M."/>
            <person name="Richards J."/>
            <person name="Roberts A."/>
            <person name="Saif S."/>
            <person name="Shea T.D."/>
            <person name="Shenoy N."/>
            <person name="Sisk P."/>
            <person name="Stolte C."/>
            <person name="Sykes S.N."/>
            <person name="Thomson T."/>
            <person name="Walk T."/>
            <person name="White J."/>
            <person name="Yandava C."/>
            <person name="Straight P."/>
            <person name="Clardy J."/>
            <person name="Hung D."/>
            <person name="Kolter R."/>
            <person name="Mekalanos J."/>
            <person name="Walker S."/>
            <person name="Walsh C.T."/>
            <person name="Wieland-Brown L.C."/>
            <person name="Haas B."/>
            <person name="Nusbaum C."/>
            <person name="Birren B."/>
        </authorList>
    </citation>
    <scope>NUCLEOTIDE SEQUENCE [LARGE SCALE GENOMIC DNA]</scope>
    <source>
        <strain evidence="4">ATCC 29083</strain>
    </source>
</reference>